<protein>
    <submittedName>
        <fullName evidence="5">Helix-turn-helix domain-containing protein</fullName>
    </submittedName>
</protein>
<dbReference type="PROSITE" id="PS01124">
    <property type="entry name" value="HTH_ARAC_FAMILY_2"/>
    <property type="match status" value="1"/>
</dbReference>
<keyword evidence="2" id="KW-0238">DNA-binding</keyword>
<evidence type="ECO:0000313" key="5">
    <source>
        <dbReference type="EMBL" id="TCC92400.1"/>
    </source>
</evidence>
<gene>
    <name evidence="5" type="ORF">EZ428_11820</name>
</gene>
<dbReference type="Pfam" id="PF02311">
    <property type="entry name" value="AraC_binding"/>
    <property type="match status" value="1"/>
</dbReference>
<dbReference type="Proteomes" id="UP000292884">
    <property type="component" value="Unassembled WGS sequence"/>
</dbReference>
<evidence type="ECO:0000259" key="4">
    <source>
        <dbReference type="PROSITE" id="PS01124"/>
    </source>
</evidence>
<keyword evidence="6" id="KW-1185">Reference proteome</keyword>
<dbReference type="AlphaFoldDB" id="A0A4R0MYL0"/>
<dbReference type="InterPro" id="IPR020449">
    <property type="entry name" value="Tscrpt_reg_AraC-type_HTH"/>
</dbReference>
<evidence type="ECO:0000313" key="6">
    <source>
        <dbReference type="Proteomes" id="UP000292884"/>
    </source>
</evidence>
<evidence type="ECO:0000256" key="2">
    <source>
        <dbReference type="ARBA" id="ARBA00023125"/>
    </source>
</evidence>
<dbReference type="OrthoDB" id="2585681at2"/>
<organism evidence="5 6">
    <name type="scientific">Pedobacter frigiditerrae</name>
    <dbReference type="NCBI Taxonomy" id="2530452"/>
    <lineage>
        <taxon>Bacteria</taxon>
        <taxon>Pseudomonadati</taxon>
        <taxon>Bacteroidota</taxon>
        <taxon>Sphingobacteriia</taxon>
        <taxon>Sphingobacteriales</taxon>
        <taxon>Sphingobacteriaceae</taxon>
        <taxon>Pedobacter</taxon>
    </lineage>
</organism>
<dbReference type="InterPro" id="IPR009057">
    <property type="entry name" value="Homeodomain-like_sf"/>
</dbReference>
<dbReference type="Gene3D" id="2.60.120.10">
    <property type="entry name" value="Jelly Rolls"/>
    <property type="match status" value="1"/>
</dbReference>
<comment type="caution">
    <text evidence="5">The sequence shown here is derived from an EMBL/GenBank/DDBJ whole genome shotgun (WGS) entry which is preliminary data.</text>
</comment>
<dbReference type="InterPro" id="IPR014710">
    <property type="entry name" value="RmlC-like_jellyroll"/>
</dbReference>
<name>A0A4R0MYL0_9SPHI</name>
<keyword evidence="1" id="KW-0805">Transcription regulation</keyword>
<dbReference type="Gene3D" id="1.10.10.60">
    <property type="entry name" value="Homeodomain-like"/>
    <property type="match status" value="1"/>
</dbReference>
<sequence length="291" mass="34161">MVKKSLPIFNIEKFNYLGKEDDFYVNSIRTHLNLHKFVLAPHRHDFFFVAIFTKGSGTHNIDFNNYQIGPGSVFAIIPGQSHSWNLSEDADGYILFHTRSFFNLHFPSKNVRDYPFFCSMHNSPLILLKEKSLKKAEQIFSEILDEYVHEYLLKFQRIAVMLDLVYIDFSRLYLPKTSIDKKNQNFLIKIGKLEDLIDANFKRIKSPSQYAEMMFMSERHLNRICKEYLNKTTSDLIMDRLMLEAKRLLVHSAYSVSEIAEELGYLDVSYFSRLFKKKAGKTPLEFIKSFA</sequence>
<keyword evidence="3" id="KW-0804">Transcription</keyword>
<dbReference type="SMART" id="SM00342">
    <property type="entry name" value="HTH_ARAC"/>
    <property type="match status" value="1"/>
</dbReference>
<proteinExistence type="predicted"/>
<dbReference type="SUPFAM" id="SSF46689">
    <property type="entry name" value="Homeodomain-like"/>
    <property type="match status" value="1"/>
</dbReference>
<dbReference type="PRINTS" id="PR00032">
    <property type="entry name" value="HTHARAC"/>
</dbReference>
<feature type="domain" description="HTH araC/xylS-type" evidence="4">
    <location>
        <begin position="191"/>
        <end position="289"/>
    </location>
</feature>
<reference evidence="5 6" key="1">
    <citation type="submission" date="2019-02" db="EMBL/GenBank/DDBJ databases">
        <title>Pedobacter sp. RP-1-13 sp. nov., isolated from Arctic soil.</title>
        <authorList>
            <person name="Dahal R.H."/>
        </authorList>
    </citation>
    <scope>NUCLEOTIDE SEQUENCE [LARGE SCALE GENOMIC DNA]</scope>
    <source>
        <strain evidence="5 6">RP-1-13</strain>
    </source>
</reference>
<dbReference type="InterPro" id="IPR018060">
    <property type="entry name" value="HTH_AraC"/>
</dbReference>
<dbReference type="SUPFAM" id="SSF51215">
    <property type="entry name" value="Regulatory protein AraC"/>
    <property type="match status" value="1"/>
</dbReference>
<dbReference type="EMBL" id="SJSK01000002">
    <property type="protein sequence ID" value="TCC92400.1"/>
    <property type="molecule type" value="Genomic_DNA"/>
</dbReference>
<dbReference type="InterPro" id="IPR037923">
    <property type="entry name" value="HTH-like"/>
</dbReference>
<dbReference type="InterPro" id="IPR003313">
    <property type="entry name" value="AraC-bd"/>
</dbReference>
<dbReference type="PANTHER" id="PTHR43280:SF32">
    <property type="entry name" value="TRANSCRIPTIONAL REGULATORY PROTEIN"/>
    <property type="match status" value="1"/>
</dbReference>
<accession>A0A4R0MYL0</accession>
<dbReference type="PANTHER" id="PTHR43280">
    <property type="entry name" value="ARAC-FAMILY TRANSCRIPTIONAL REGULATOR"/>
    <property type="match status" value="1"/>
</dbReference>
<dbReference type="RefSeq" id="WP_131553338.1">
    <property type="nucleotide sequence ID" value="NZ_SJSK01000002.1"/>
</dbReference>
<evidence type="ECO:0000256" key="1">
    <source>
        <dbReference type="ARBA" id="ARBA00023015"/>
    </source>
</evidence>
<evidence type="ECO:0000256" key="3">
    <source>
        <dbReference type="ARBA" id="ARBA00023163"/>
    </source>
</evidence>
<dbReference type="Pfam" id="PF12833">
    <property type="entry name" value="HTH_18"/>
    <property type="match status" value="1"/>
</dbReference>
<dbReference type="GO" id="GO:0003700">
    <property type="term" value="F:DNA-binding transcription factor activity"/>
    <property type="evidence" value="ECO:0007669"/>
    <property type="project" value="InterPro"/>
</dbReference>
<dbReference type="GO" id="GO:0043565">
    <property type="term" value="F:sequence-specific DNA binding"/>
    <property type="evidence" value="ECO:0007669"/>
    <property type="project" value="InterPro"/>
</dbReference>